<dbReference type="EMBL" id="MN270974">
    <property type="protein sequence ID" value="QIM07987.1"/>
    <property type="molecule type" value="Genomic_DNA"/>
</dbReference>
<dbReference type="EMBL" id="KM102979">
    <property type="protein sequence ID" value="AJZ77083.1"/>
    <property type="molecule type" value="Genomic_DNA"/>
</dbReference>
<accession>A0A0A1DY87</accession>
<evidence type="ECO:0000313" key="28">
    <source>
        <dbReference type="EMBL" id="QPL11851.1"/>
    </source>
</evidence>
<organismHost>
    <name type="scientific">Sus scrofa</name>
    <name type="common">Pig</name>
    <dbReference type="NCBI Taxonomy" id="9823"/>
</organismHost>
<evidence type="ECO:0000313" key="10">
    <source>
        <dbReference type="EMBL" id="AIY22304.1"/>
    </source>
</evidence>
<dbReference type="Proteomes" id="UP000502885">
    <property type="component" value="Segment"/>
</dbReference>
<dbReference type="SUPFAM" id="SSF55257">
    <property type="entry name" value="RBP11-like subunits of RNA polymerase"/>
    <property type="match status" value="1"/>
</dbReference>
<dbReference type="GO" id="GO:0044423">
    <property type="term" value="C:virion component"/>
    <property type="evidence" value="ECO:0007669"/>
    <property type="project" value="UniProtKB-KW"/>
</dbReference>
<evidence type="ECO:0000313" key="33">
    <source>
        <dbReference type="Proteomes" id="UP000241813"/>
    </source>
</evidence>
<dbReference type="EMBL" id="KX354450">
    <property type="protein sequence ID" value="AOO54479.1"/>
    <property type="molecule type" value="Genomic_DNA"/>
</dbReference>
<dbReference type="InterPro" id="IPR036603">
    <property type="entry name" value="RBP11-like"/>
</dbReference>
<evidence type="ECO:0000256" key="4">
    <source>
        <dbReference type="ARBA" id="ARBA00023163"/>
    </source>
</evidence>
<evidence type="ECO:0000256" key="5">
    <source>
        <dbReference type="ARBA" id="ARBA00029376"/>
    </source>
</evidence>
<evidence type="ECO:0000313" key="26">
    <source>
        <dbReference type="EMBL" id="QIM09154.1"/>
    </source>
</evidence>
<dbReference type="Proteomes" id="UP000501465">
    <property type="component" value="Segment"/>
</dbReference>
<dbReference type="KEGG" id="vg:41902200"/>
<dbReference type="InterPro" id="IPR009025">
    <property type="entry name" value="RBP11-like_dimer"/>
</dbReference>
<dbReference type="SMR" id="A0A0A1DY87"/>
<evidence type="ECO:0000313" key="11">
    <source>
        <dbReference type="EMBL" id="AIY22462.1"/>
    </source>
</evidence>
<dbReference type="EMBL" id="KM262844">
    <property type="protein sequence ID" value="AIY22304.1"/>
    <property type="molecule type" value="Genomic_DNA"/>
</dbReference>
<dbReference type="GO" id="GO:0000428">
    <property type="term" value="C:DNA-directed RNA polymerase complex"/>
    <property type="evidence" value="ECO:0007669"/>
    <property type="project" value="UniProtKB-KW"/>
</dbReference>
<evidence type="ECO:0000256" key="2">
    <source>
        <dbReference type="ARBA" id="ARBA00022478"/>
    </source>
</evidence>
<organismHost>
    <name type="scientific">Phacochoerus aethiopicus</name>
    <name type="common">Warthog</name>
    <dbReference type="NCBI Taxonomy" id="85517"/>
</organismHost>
<dbReference type="Proteomes" id="UP000503294">
    <property type="component" value="Segment"/>
</dbReference>
<protein>
    <recommendedName>
        <fullName evidence="8">DNA-directed RNA polymerase RPB3-11 homolog</fullName>
    </recommendedName>
</protein>
<dbReference type="RefSeq" id="YP_009702679.1">
    <property type="nucleotide sequence ID" value="NC_044943.1"/>
</dbReference>
<reference evidence="30 32" key="2">
    <citation type="journal article" date="2015" name="J. Gen. Virol.">
        <title>Related strains of African swine fever virus with different virulence: genome comparison and analysis.</title>
        <authorList>
            <person name="Portugal R."/>
            <person name="Coelho J."/>
            <person name="Hoper D."/>
            <person name="Little N.S."/>
            <person name="Smithson C."/>
            <person name="Upton C."/>
            <person name="Martins C."/>
            <person name="Leitao A."/>
            <person name="Keil G.M."/>
        </authorList>
    </citation>
    <scope>NUCLEOTIDE SEQUENCE [LARGE SCALE GENOMIC DNA]</scope>
    <source>
        <strain evidence="10">L60</strain>
        <strain evidence="11">NHV</strain>
    </source>
</reference>
<dbReference type="KEGG" id="vg:41901483"/>
<dbReference type="Proteomes" id="UP000501683">
    <property type="component" value="Segment"/>
</dbReference>
<dbReference type="EMBL" id="MN270973">
    <property type="protein sequence ID" value="QIM07754.1"/>
    <property type="molecule type" value="Genomic_DNA"/>
</dbReference>
<dbReference type="EMBL" id="MN270969">
    <property type="protein sequence ID" value="QIM06816.1"/>
    <property type="molecule type" value="Genomic_DNA"/>
</dbReference>
<comment type="similarity">
    <text evidence="7">In the C-terminal section; belongs to the archaeal RpoL/eukaryotic RPB11/RPC19 RNA polymerase subunit family.</text>
</comment>
<dbReference type="Proteomes" id="UP000501990">
    <property type="component" value="Segment"/>
</dbReference>
<dbReference type="Proteomes" id="UP000110401">
    <property type="component" value="Segment"/>
</dbReference>
<evidence type="ECO:0000313" key="31">
    <source>
        <dbReference type="Proteomes" id="UP000117635"/>
    </source>
</evidence>
<evidence type="ECO:0000313" key="13">
    <source>
        <dbReference type="EMBL" id="AKO62794.1"/>
    </source>
</evidence>
<dbReference type="Proteomes" id="UP000241813">
    <property type="component" value="Segment"/>
</dbReference>
<reference evidence="28" key="7">
    <citation type="journal article" date="2020" name="Vaccines (Basel)">
        <title>African Swine Fever Circulation among Free-Ranging Pigs in Sardinia: Data from the Eradication Program.</title>
        <authorList>
            <person name="Franzoni G."/>
            <person name="Dei Giudici S."/>
            <person name="Loi F."/>
            <person name="Sanna D."/>
            <person name="Floris M."/>
            <person name="Fiori M."/>
            <person name="Sanna M.L."/>
            <person name="Madrau P."/>
            <person name="Scarpa F."/>
            <person name="Zinellu S."/>
            <person name="Giammarioli M."/>
            <person name="Cappai S."/>
            <person name="De Mia G.M."/>
            <person name="Laddomada A."/>
            <person name="Rolesu S."/>
            <person name="Oggiano A."/>
        </authorList>
    </citation>
    <scope>NUCLEOTIDE SEQUENCE [LARGE SCALE GENOMIC DNA]</scope>
    <source>
        <strain evidence="28">103917/18</strain>
        <strain evidence="29">55234/18</strain>
    </source>
</reference>
<evidence type="ECO:0000313" key="23">
    <source>
        <dbReference type="EMBL" id="QIM08455.1"/>
    </source>
</evidence>
<evidence type="ECO:0000313" key="16">
    <source>
        <dbReference type="EMBL" id="QIM06816.1"/>
    </source>
</evidence>
<evidence type="ECO:0000313" key="24">
    <source>
        <dbReference type="EMBL" id="QIM08688.1"/>
    </source>
</evidence>
<dbReference type="Proteomes" id="UP000266411">
    <property type="component" value="Segment"/>
</dbReference>
<dbReference type="EMBL" id="MN270971">
    <property type="protein sequence ID" value="QIM07286.1"/>
    <property type="molecule type" value="Genomic_DNA"/>
</dbReference>
<evidence type="ECO:0000256" key="1">
    <source>
        <dbReference type="ARBA" id="ARBA00004328"/>
    </source>
</evidence>
<comment type="subcellular location">
    <subcellularLocation>
        <location evidence="1">Virion</location>
    </subcellularLocation>
</comment>
<dbReference type="RefSeq" id="YP_009703392.1">
    <property type="nucleotide sequence ID" value="NC_044955.1"/>
</dbReference>
<dbReference type="EMBL" id="KM262845">
    <property type="protein sequence ID" value="AIY22462.1"/>
    <property type="molecule type" value="Genomic_DNA"/>
</dbReference>
<dbReference type="GeneID" id="41901483"/>
<dbReference type="RefSeq" id="NP_042806.1">
    <property type="nucleotide sequence ID" value="NC_001659.2"/>
</dbReference>
<evidence type="ECO:0000313" key="34">
    <source>
        <dbReference type="Proteomes" id="UP000500690"/>
    </source>
</evidence>
<evidence type="ECO:0000313" key="18">
    <source>
        <dbReference type="EMBL" id="QIM07286.1"/>
    </source>
</evidence>
<dbReference type="Pfam" id="PF13656">
    <property type="entry name" value="RNA_pol_L_2"/>
    <property type="match status" value="1"/>
</dbReference>
<dbReference type="Proteomes" id="UP000501235">
    <property type="component" value="Segment"/>
</dbReference>
<sequence>MEKIFQNVEIKPFLIDFSNPFIKNAAKRLFQLEEQLPLVPVNVVMDFKGISRAAVHGLSRVLQDEIPNYMLDIKPGGYKIEDSTDLFMTEQFIRNRINFIPIYAKNETLVFALRSLNNSCEVKTIYSRDLIQVAGPKLKYPIFNPTFEIGFLQPGKSLIIEDIYIKKGIGRKHAAFNLAVKTHFSHLDIEQYPTDKKEYMALSGYKQSSMTSDPRHHRLGLCFPAVPLPHINQAVRTYLKNACRIIIGRIQSIQKIYENFEEPQPELVLFSLDEEKTKAIITIKDETHTIGNLLKTCIYEMIPDISFVGYQCVPHKQEMVLTIIHKASQEDLITLLEKSIQNIIQTFQILEKNVDELIA</sequence>
<dbReference type="Proteomes" id="UP000594565">
    <property type="component" value="Segment"/>
</dbReference>
<proteinExistence type="inferred from homology"/>
<dbReference type="EMBL" id="MN270975">
    <property type="protein sequence ID" value="QIM08222.1"/>
    <property type="molecule type" value="Genomic_DNA"/>
</dbReference>
<dbReference type="Proteomes" id="UP001160000">
    <property type="component" value="Segment"/>
</dbReference>
<evidence type="ECO:0000313" key="14">
    <source>
        <dbReference type="EMBL" id="AOO54479.1"/>
    </source>
</evidence>
<dbReference type="RefSeq" id="YP_009702360.1">
    <property type="nucleotide sequence ID" value="NC_044941.1"/>
</dbReference>
<dbReference type="EMBL" id="MN270970">
    <property type="protein sequence ID" value="QIM07051.1"/>
    <property type="molecule type" value="Genomic_DNA"/>
</dbReference>
<dbReference type="RefSeq" id="YP_009702518.1">
    <property type="nucleotide sequence ID" value="NC_044942.1"/>
</dbReference>
<dbReference type="KEGG" id="vg:41901321"/>
<dbReference type="EMBL" id="MN270972">
    <property type="protein sequence ID" value="QIM07521.1"/>
    <property type="molecule type" value="Genomic_DNA"/>
</dbReference>
<dbReference type="EMBL" id="MT932579">
    <property type="protein sequence ID" value="QPL12068.1"/>
    <property type="molecule type" value="Genomic_DNA"/>
</dbReference>
<organismHost>
    <name type="scientific">Potamochoerus larvatus</name>
    <name type="common">Bushpig</name>
    <dbReference type="NCBI Taxonomy" id="273792"/>
</organismHost>
<evidence type="ECO:0000313" key="30">
    <source>
        <dbReference type="Proteomes" id="UP000110401"/>
    </source>
</evidence>
<dbReference type="EMBL" id="MN270978">
    <property type="protein sequence ID" value="QIM08921.1"/>
    <property type="molecule type" value="Genomic_DNA"/>
</dbReference>
<evidence type="ECO:0000256" key="7">
    <source>
        <dbReference type="ARBA" id="ARBA00029465"/>
    </source>
</evidence>
<evidence type="ECO:0000256" key="6">
    <source>
        <dbReference type="ARBA" id="ARBA00029461"/>
    </source>
</evidence>
<evidence type="ECO:0000256" key="3">
    <source>
        <dbReference type="ARBA" id="ARBA00022844"/>
    </source>
</evidence>
<name>A0A0A1DY87_ASF</name>
<dbReference type="SUPFAM" id="SSF56553">
    <property type="entry name" value="Insert subdomain of RNA polymerase alpha subunit"/>
    <property type="match status" value="1"/>
</dbReference>
<dbReference type="EMBL" id="MT932578">
    <property type="protein sequence ID" value="QPL11851.1"/>
    <property type="molecule type" value="Genomic_DNA"/>
</dbReference>
<keyword evidence="4" id="KW-0804">Transcription</keyword>
<dbReference type="Proteomes" id="UP000117635">
    <property type="component" value="Segment"/>
</dbReference>
<evidence type="ECO:0000313" key="12">
    <source>
        <dbReference type="EMBL" id="AJZ77083.1"/>
    </source>
</evidence>
<reference evidence="14" key="4">
    <citation type="journal article" date="2016" name="Genome Announc.">
        <title>Complete genome sequence of an African swine fever virus isolate from Sardinia, Italy.</title>
        <authorList>
            <person name="Granberg F."/>
            <person name="Torresi C."/>
            <person name="Oggiano A."/>
            <person name="Malmberg M."/>
            <person name="Iscaro C."/>
            <person name="De Mia G.M."/>
            <person name="Sandor B."/>
        </authorList>
    </citation>
    <scope>NUCLEOTIDE SEQUENCE [LARGE SCALE GENOMIC DNA]</scope>
    <source>
        <strain evidence="14">47/Ss/2008</strain>
    </source>
</reference>
<comment type="function">
    <text evidence="5">Component of the DNA-directed RNA polymerase (RNAP) that catalyzes the transcription in the cytoplasm of viral DNA into RNA using the four ribonucleoside triphosphates as substrates.</text>
</comment>
<dbReference type="EMBL" id="MN270979">
    <property type="protein sequence ID" value="QIM09154.1"/>
    <property type="molecule type" value="Genomic_DNA"/>
</dbReference>
<evidence type="ECO:0000313" key="20">
    <source>
        <dbReference type="EMBL" id="QIM07754.1"/>
    </source>
</evidence>
<dbReference type="KEGG" id="vg:22220342"/>
<evidence type="ECO:0000313" key="17">
    <source>
        <dbReference type="EMBL" id="QIM07051.1"/>
    </source>
</evidence>
<dbReference type="Proteomes" id="UP000501487">
    <property type="component" value="Segment"/>
</dbReference>
<organismHost>
    <name type="scientific">Ornithodoros</name>
    <name type="common">relapsing fever ticks</name>
    <dbReference type="NCBI Taxonomy" id="6937"/>
</organismHost>
<evidence type="ECO:0000313" key="27">
    <source>
        <dbReference type="EMBL" id="QIM09387.1"/>
    </source>
</evidence>
<dbReference type="Proteomes" id="UP000142390">
    <property type="component" value="Segment"/>
</dbReference>
<reference evidence="15" key="8">
    <citation type="submission" date="2020-09" db="EMBL/GenBank/DDBJ databases">
        <authorList>
            <person name="Daniel Perez-Nunez"/>
            <person name="Eva Castillo-Rosa"/>
            <person name="Gonzalo Vigara-Astillero and Yolanda Revilla"/>
        </authorList>
    </citation>
    <scope>NUCLEOTIDE SEQUENCE</scope>
    <source>
        <strain evidence="15">Arm/07/CBM/c4</strain>
    </source>
</reference>
<dbReference type="EMBL" id="MN270980">
    <property type="protein sequence ID" value="QIM09387.1"/>
    <property type="molecule type" value="Genomic_DNA"/>
</dbReference>
<keyword evidence="2" id="KW-0240">DNA-directed RNA polymerase</keyword>
<dbReference type="GeneID" id="22220342"/>
<gene>
    <name evidence="11" type="primary">H359L</name>
    <name evidence="14" type="ORF">AFSV47Ss_0174</name>
    <name evidence="15" type="ORF">ASFVARMWT4_00124</name>
</gene>
<dbReference type="GeneID" id="41901162"/>
<dbReference type="EMBL" id="KP055815">
    <property type="protein sequence ID" value="AKO62794.1"/>
    <property type="molecule type" value="Genomic_DNA"/>
</dbReference>
<dbReference type="EMBL" id="MN270976">
    <property type="protein sequence ID" value="QIM08455.1"/>
    <property type="molecule type" value="Genomic_DNA"/>
</dbReference>
<reference evidence="13 33" key="3">
    <citation type="journal article" date="2015" name="PLoS ONE">
        <title>Genome Sequence of African Swine Fever Virus BA71, the Virulent Parental Strain of the Nonpathogenic and Tissue-Culture Adapted BA71V.</title>
        <authorList>
            <person name="Rodriguez J.M."/>
            <person name="Moreno L.T."/>
            <person name="Alejo A."/>
            <person name="Lacasta A."/>
            <person name="Rodriguez F."/>
            <person name="Salas M.L."/>
        </authorList>
    </citation>
    <scope>NUCLEOTIDE SEQUENCE [LARGE SCALE GENOMIC DNA]</scope>
    <source>
        <strain evidence="13 33">BA71</strain>
    </source>
</reference>
<evidence type="ECO:0000313" key="19">
    <source>
        <dbReference type="EMBL" id="QIM07521.1"/>
    </source>
</evidence>
<dbReference type="InterPro" id="IPR036643">
    <property type="entry name" value="RNApol_insert_sf"/>
</dbReference>
<feature type="domain" description="DNA-directed RNA polymerase RBP11-like dimerisation" evidence="9">
    <location>
        <begin position="279"/>
        <end position="352"/>
    </location>
</feature>
<evidence type="ECO:0000313" key="35">
    <source>
        <dbReference type="Proteomes" id="UP000500898"/>
    </source>
</evidence>
<evidence type="ECO:0000313" key="15">
    <source>
        <dbReference type="EMBL" id="CAD5338252.1"/>
    </source>
</evidence>
<dbReference type="GO" id="GO:0006351">
    <property type="term" value="P:DNA-templated transcription"/>
    <property type="evidence" value="ECO:0007669"/>
    <property type="project" value="InterPro"/>
</dbReference>
<dbReference type="KEGG" id="vg:41901162"/>
<evidence type="ECO:0000313" key="29">
    <source>
        <dbReference type="EMBL" id="QPL12068.1"/>
    </source>
</evidence>
<dbReference type="Proteomes" id="UP000503066">
    <property type="component" value="Genome"/>
</dbReference>
<dbReference type="GO" id="GO:0046983">
    <property type="term" value="F:protein dimerization activity"/>
    <property type="evidence" value="ECO:0007669"/>
    <property type="project" value="InterPro"/>
</dbReference>
<reference evidence="34 35" key="6">
    <citation type="journal article" date="2020" name="Transbound. Emerg. Dis.">
        <title>The evolution of African swine fever virus in Sardinia (1978 to 2014) as revealed by whole genome sequencing and comparative analysis.</title>
        <authorList>
            <person name="Torresi C."/>
            <person name="Fiori M."/>
            <person name="Bertolotti L."/>
            <person name="Floris M."/>
            <person name="Colitti B."/>
            <person name="Giammarioli M."/>
            <person name="Dei Giudici S."/>
            <person name="Oggiano A."/>
            <person name="Malmberg M."/>
            <person name="De Mia G.M."/>
            <person name="Belak S."/>
            <person name="Granberg F."/>
        </authorList>
    </citation>
    <scope>NUCLEOTIDE SEQUENCE [LARGE SCALE GENOMIC DNA]</scope>
    <source>
        <strain evidence="18">139/Nu/1981</strain>
        <strain evidence="19">140/Or/1985</strain>
        <strain evidence="21">141/Nu/1990</strain>
        <strain evidence="22">142/Nu/1995</strain>
        <strain evidence="27">22653/Ca/2014</strain>
        <strain evidence="24">26/Ss/2004</strain>
        <strain evidence="16">56/Ca/1978</strain>
        <strain evidence="17">57/Ca/1979</strain>
        <strain evidence="23">60/Nu/1997</strain>
        <strain evidence="25">72407/Ss/2005</strain>
        <strain evidence="20">85/Ca/1985</strain>
        <strain evidence="26">97/Ot/2012</strain>
    </source>
</reference>
<evidence type="ECO:0000313" key="22">
    <source>
        <dbReference type="EMBL" id="QIM08222.1"/>
    </source>
</evidence>
<reference evidence="31" key="1">
    <citation type="submission" date="2014-07" db="EMBL/GenBank/DDBJ databases">
        <title>Complete genome sequence of African Swine Fever Virus strain 26544/OG10 isolated in Sardinia.</title>
        <authorList>
            <person name="Dei Giudici S."/>
            <person name="Bacciu D."/>
            <person name="Sanna G."/>
            <person name="Deligios M."/>
            <person name="Oggiano A."/>
        </authorList>
    </citation>
    <scope>NUCLEOTIDE SEQUENCE [LARGE SCALE GENOMIC DNA]</scope>
</reference>
<organismHost>
    <name type="scientific">Ornithodoros moubata</name>
    <name type="common">Soft tick</name>
    <name type="synonym">Argasid tick</name>
    <dbReference type="NCBI Taxonomy" id="6938"/>
</organismHost>
<dbReference type="EMBL" id="LR881473">
    <property type="protein sequence ID" value="CAD5338252.1"/>
    <property type="molecule type" value="Genomic_DNA"/>
</dbReference>
<dbReference type="Gene3D" id="3.30.1360.10">
    <property type="entry name" value="RNA polymerase, RBP11-like subunit"/>
    <property type="match status" value="1"/>
</dbReference>
<evidence type="ECO:0000313" key="32">
    <source>
        <dbReference type="Proteomes" id="UP000142390"/>
    </source>
</evidence>
<reference evidence="12" key="5">
    <citation type="journal article" date="2016" name="Virol Rep">
        <title>Genomic analysis of Sardinian 26544/OG10 isolate of African swine fever virus.</title>
        <authorList>
            <person name="Bacciu D."/>
            <person name="Deligios M."/>
            <person name="Sanna G."/>
            <person name="Paola Madrau M."/>
            <person name="Luisa Sanna M."/>
            <person name="Dei Giudici S."/>
            <person name="Oggiano A."/>
        </authorList>
    </citation>
    <scope>NUCLEOTIDE SEQUENCE</scope>
    <source>
        <strain evidence="12">26544/OG10</strain>
    </source>
</reference>
<evidence type="ECO:0000259" key="9">
    <source>
        <dbReference type="Pfam" id="PF13656"/>
    </source>
</evidence>
<keyword evidence="3" id="KW-0946">Virion</keyword>
<dbReference type="Proteomes" id="UP000502695">
    <property type="component" value="Segment"/>
</dbReference>
<organism evidence="11 30">
    <name type="scientific">African swine fever virus</name>
    <name type="common">ASFV</name>
    <dbReference type="NCBI Taxonomy" id="10497"/>
    <lineage>
        <taxon>Viruses</taxon>
        <taxon>Varidnaviria</taxon>
        <taxon>Bamfordvirae</taxon>
        <taxon>Nucleocytoviricota</taxon>
        <taxon>Pokkesviricetes</taxon>
        <taxon>Asfuvirales</taxon>
        <taxon>Asfarviridae</taxon>
        <taxon>Asfivirus</taxon>
        <taxon>Asfivirus haemorrhagiae</taxon>
    </lineage>
</organism>
<organismHost>
    <name type="scientific">Phacochoerus africanus</name>
    <name type="common">Warthog</name>
    <dbReference type="NCBI Taxonomy" id="41426"/>
</organismHost>
<comment type="similarity">
    <text evidence="6">In the N-terminal section; belongs to the archaeal RpoD/eukaryotic RPB3 RNA polymerase subunit family.</text>
</comment>
<dbReference type="GeneID" id="41902200"/>
<dbReference type="Proteomes" id="UP000594644">
    <property type="component" value="Segment"/>
</dbReference>
<evidence type="ECO:0000256" key="8">
    <source>
        <dbReference type="ARBA" id="ARBA00029503"/>
    </source>
</evidence>
<evidence type="ECO:0000313" key="21">
    <source>
        <dbReference type="EMBL" id="QIM07987.1"/>
    </source>
</evidence>
<dbReference type="Proteomes" id="UP000502933">
    <property type="component" value="Segment"/>
</dbReference>
<evidence type="ECO:0000313" key="25">
    <source>
        <dbReference type="EMBL" id="QIM08921.1"/>
    </source>
</evidence>
<dbReference type="Proteomes" id="UP000500690">
    <property type="component" value="Segment"/>
</dbReference>
<dbReference type="EMBL" id="MN270977">
    <property type="protein sequence ID" value="QIM08688.1"/>
    <property type="molecule type" value="Genomic_DNA"/>
</dbReference>
<dbReference type="Proteomes" id="UP000500898">
    <property type="component" value="Segment"/>
</dbReference>
<dbReference type="GeneID" id="41901321"/>